<comment type="similarity">
    <text evidence="1">Belongs to the BolA/IbaG family.</text>
</comment>
<evidence type="ECO:0000256" key="2">
    <source>
        <dbReference type="SAM" id="MobiDB-lite"/>
    </source>
</evidence>
<proteinExistence type="inferred from homology"/>
<feature type="region of interest" description="Disordered" evidence="2">
    <location>
        <begin position="84"/>
        <end position="118"/>
    </location>
</feature>
<dbReference type="InParanoid" id="A0A059DKU3"/>
<accession>A0A059DKU3</accession>
<gene>
    <name evidence="3" type="ORF">EUGRSUZ_A02995</name>
</gene>
<feature type="non-terminal residue" evidence="3">
    <location>
        <position position="1"/>
    </location>
</feature>
<dbReference type="EMBL" id="KK198753">
    <property type="protein sequence ID" value="KCW90986.1"/>
    <property type="molecule type" value="Genomic_DNA"/>
</dbReference>
<dbReference type="GO" id="GO:0016226">
    <property type="term" value="P:iron-sulfur cluster assembly"/>
    <property type="evidence" value="ECO:0000318"/>
    <property type="project" value="GO_Central"/>
</dbReference>
<dbReference type="Pfam" id="PF01722">
    <property type="entry name" value="BolA"/>
    <property type="match status" value="1"/>
</dbReference>
<evidence type="ECO:0000256" key="1">
    <source>
        <dbReference type="RuleBase" id="RU003860"/>
    </source>
</evidence>
<evidence type="ECO:0000313" key="3">
    <source>
        <dbReference type="EMBL" id="KCW90986.1"/>
    </source>
</evidence>
<protein>
    <recommendedName>
        <fullName evidence="4">BolA-like protein</fullName>
    </recommendedName>
</protein>
<dbReference type="InterPro" id="IPR002634">
    <property type="entry name" value="BolA"/>
</dbReference>
<sequence>KGERGGGRGEVLPFALDEHCSAIQNRARRFARCRGRGRGRSRSGHGQCDGEALRALSLAPIASPIPQALSQPLQWVVVSPPRISRTHQRPKQREVGFRSRWRRSHAQVQHPSRARERRRFHRLPSDAVHAEQDQGASQCGIGCRERCLWGWSACEKHAGSIKPRLLETNDMTIWAFRTSIDVVASSFEGQSTVNRQRMVYKAIWEELQSTVHAVDQMTTRTPAEAASD</sequence>
<dbReference type="Gramene" id="KCW90986">
    <property type="protein sequence ID" value="KCW90986"/>
    <property type="gene ID" value="EUGRSUZ_A02995"/>
</dbReference>
<dbReference type="PANTHER" id="PTHR46230:SF4">
    <property type="entry name" value="PROTEIN BOLA4, CHLOROPLASTIC_MITOCHONDRIAL"/>
    <property type="match status" value="1"/>
</dbReference>
<dbReference type="InterPro" id="IPR036065">
    <property type="entry name" value="BolA-like_sf"/>
</dbReference>
<evidence type="ECO:0008006" key="4">
    <source>
        <dbReference type="Google" id="ProtNLM"/>
    </source>
</evidence>
<dbReference type="Gene3D" id="3.10.20.90">
    <property type="entry name" value="Phosphatidylinositol 3-kinase Catalytic Subunit, Chain A, domain 1"/>
    <property type="match status" value="1"/>
</dbReference>
<organism evidence="3">
    <name type="scientific">Eucalyptus grandis</name>
    <name type="common">Flooded gum</name>
    <dbReference type="NCBI Taxonomy" id="71139"/>
    <lineage>
        <taxon>Eukaryota</taxon>
        <taxon>Viridiplantae</taxon>
        <taxon>Streptophyta</taxon>
        <taxon>Embryophyta</taxon>
        <taxon>Tracheophyta</taxon>
        <taxon>Spermatophyta</taxon>
        <taxon>Magnoliopsida</taxon>
        <taxon>eudicotyledons</taxon>
        <taxon>Gunneridae</taxon>
        <taxon>Pentapetalae</taxon>
        <taxon>rosids</taxon>
        <taxon>malvids</taxon>
        <taxon>Myrtales</taxon>
        <taxon>Myrtaceae</taxon>
        <taxon>Myrtoideae</taxon>
        <taxon>Eucalypteae</taxon>
        <taxon>Eucalyptus</taxon>
    </lineage>
</organism>
<reference evidence="3" key="1">
    <citation type="submission" date="2013-07" db="EMBL/GenBank/DDBJ databases">
        <title>The genome of Eucalyptus grandis.</title>
        <authorList>
            <person name="Schmutz J."/>
            <person name="Hayes R."/>
            <person name="Myburg A."/>
            <person name="Tuskan G."/>
            <person name="Grattapaglia D."/>
            <person name="Rokhsar D.S."/>
        </authorList>
    </citation>
    <scope>NUCLEOTIDE SEQUENCE</scope>
    <source>
        <tissue evidence="3">Leaf extractions</tissue>
    </source>
</reference>
<dbReference type="GO" id="GO:0009507">
    <property type="term" value="C:chloroplast"/>
    <property type="evidence" value="ECO:0000318"/>
    <property type="project" value="GO_Central"/>
</dbReference>
<name>A0A059DKU3_EUCGR</name>
<dbReference type="PANTHER" id="PTHR46230">
    <property type="match status" value="1"/>
</dbReference>
<dbReference type="SUPFAM" id="SSF82657">
    <property type="entry name" value="BolA-like"/>
    <property type="match status" value="1"/>
</dbReference>
<dbReference type="eggNOG" id="KOG2313">
    <property type="taxonomic scope" value="Eukaryota"/>
</dbReference>
<dbReference type="STRING" id="71139.A0A059DKU3"/>
<dbReference type="AlphaFoldDB" id="A0A059DKU3"/>